<reference evidence="7" key="2">
    <citation type="submission" date="1998-04" db="EMBL/GenBank/DDBJ databases">
        <authorList>
            <person name="Franklin C."/>
        </authorList>
    </citation>
    <scope>NUCLEOTIDE SEQUENCE</scope>
</reference>
<evidence type="ECO:0000313" key="7">
    <source>
        <dbReference type="EMBL" id="CAA06688.1"/>
    </source>
</evidence>
<sequence length="132" mass="15872">MKLLYAILFLSFLTLASSRFLPVIEVRIMNKRGNGHSIGIHCRSKDDDLGYHRISDGQQVHFSFRENFFHTTTFNCDIEWDSRRHFNFDSYRAQRDDHGRCTTECLWKTTDEGLYGYDQEHEYWQLYYLAKK</sequence>
<feature type="signal peptide" evidence="6">
    <location>
        <begin position="1"/>
        <end position="18"/>
    </location>
</feature>
<name>O65870_PAPRH</name>
<protein>
    <recommendedName>
        <fullName evidence="6">S-protein homolog</fullName>
    </recommendedName>
</protein>
<proteinExistence type="evidence at transcript level"/>
<evidence type="ECO:0000256" key="2">
    <source>
        <dbReference type="ARBA" id="ARBA00005581"/>
    </source>
</evidence>
<evidence type="ECO:0000256" key="6">
    <source>
        <dbReference type="RuleBase" id="RU367044"/>
    </source>
</evidence>
<dbReference type="GO" id="GO:0060320">
    <property type="term" value="P:rejection of self pollen"/>
    <property type="evidence" value="ECO:0007669"/>
    <property type="project" value="UniProtKB-KW"/>
</dbReference>
<feature type="chain" id="PRO_5025087584" description="S-protein homolog" evidence="6">
    <location>
        <begin position="19"/>
        <end position="132"/>
    </location>
</feature>
<dbReference type="EMBL" id="AJ005741">
    <property type="protein sequence ID" value="CAA06688.1"/>
    <property type="molecule type" value="mRNA"/>
</dbReference>
<reference evidence="7" key="1">
    <citation type="journal article" date="1998" name="Sex. Plant Reprod.">
        <title>Identification and cloning of related self-incompatibility S-genes in Papaver rhoeas and Papaver nudicaule.</title>
        <authorList>
            <person name="Kurup S."/>
            <person name="Ride J.P."/>
            <person name="Jordan N."/>
            <person name="Fletcher G."/>
            <person name="Franklin-Tong VE."/>
            <person name="Franklin F.C.H."/>
        </authorList>
    </citation>
    <scope>NUCLEOTIDE SEQUENCE</scope>
</reference>
<evidence type="ECO:0000256" key="3">
    <source>
        <dbReference type="ARBA" id="ARBA00022471"/>
    </source>
</evidence>
<dbReference type="GO" id="GO:0005576">
    <property type="term" value="C:extracellular region"/>
    <property type="evidence" value="ECO:0007669"/>
    <property type="project" value="UniProtKB-SubCell"/>
</dbReference>
<comment type="subcellular location">
    <subcellularLocation>
        <location evidence="1 6">Secreted</location>
    </subcellularLocation>
</comment>
<evidence type="ECO:0000256" key="1">
    <source>
        <dbReference type="ARBA" id="ARBA00004613"/>
    </source>
</evidence>
<comment type="similarity">
    <text evidence="2 6">Belongs to the plant self-incompatibility (S1) protein family.</text>
</comment>
<dbReference type="InterPro" id="IPR010264">
    <property type="entry name" value="Self-incomp_S1"/>
</dbReference>
<keyword evidence="5 6" id="KW-0732">Signal</keyword>
<keyword evidence="3 6" id="KW-0713">Self-incompatibility</keyword>
<dbReference type="AlphaFoldDB" id="O65870"/>
<organism evidence="7">
    <name type="scientific">Papaver rhoeas</name>
    <name type="common">Common poppy</name>
    <dbReference type="NCBI Taxonomy" id="33128"/>
    <lineage>
        <taxon>Eukaryota</taxon>
        <taxon>Viridiplantae</taxon>
        <taxon>Streptophyta</taxon>
        <taxon>Embryophyta</taxon>
        <taxon>Tracheophyta</taxon>
        <taxon>Spermatophyta</taxon>
        <taxon>Magnoliopsida</taxon>
        <taxon>Ranunculales</taxon>
        <taxon>Papaveraceae</taxon>
        <taxon>Papaveroideae</taxon>
        <taxon>Papaver</taxon>
    </lineage>
</organism>
<dbReference type="PANTHER" id="PTHR31232">
    <property type="match status" value="1"/>
</dbReference>
<dbReference type="Pfam" id="PF05938">
    <property type="entry name" value="Self-incomp_S1"/>
    <property type="match status" value="1"/>
</dbReference>
<evidence type="ECO:0000256" key="5">
    <source>
        <dbReference type="ARBA" id="ARBA00022729"/>
    </source>
</evidence>
<accession>O65870</accession>
<gene>
    <name evidence="7" type="primary">self-incompatibility</name>
</gene>
<keyword evidence="4 6" id="KW-0964">Secreted</keyword>
<dbReference type="PANTHER" id="PTHR31232:SF18">
    <property type="entry name" value="S-PROTEIN HOMOLOG"/>
    <property type="match status" value="1"/>
</dbReference>
<evidence type="ECO:0000256" key="4">
    <source>
        <dbReference type="ARBA" id="ARBA00022525"/>
    </source>
</evidence>